<feature type="chain" id="PRO_5011641137" evidence="2">
    <location>
        <begin position="24"/>
        <end position="177"/>
    </location>
</feature>
<gene>
    <name evidence="3" type="ORF">SAMN02745121_04889</name>
</gene>
<proteinExistence type="predicted"/>
<accession>A0A1I2C0W0</accession>
<evidence type="ECO:0000256" key="2">
    <source>
        <dbReference type="SAM" id="SignalP"/>
    </source>
</evidence>
<reference evidence="4" key="1">
    <citation type="submission" date="2016-10" db="EMBL/GenBank/DDBJ databases">
        <authorList>
            <person name="Varghese N."/>
            <person name="Submissions S."/>
        </authorList>
    </citation>
    <scope>NUCLEOTIDE SEQUENCE [LARGE SCALE GENOMIC DNA]</scope>
    <source>
        <strain evidence="4">ATCC 25963</strain>
    </source>
</reference>
<dbReference type="EMBL" id="FOMX01000016">
    <property type="protein sequence ID" value="SFE61822.1"/>
    <property type="molecule type" value="Genomic_DNA"/>
</dbReference>
<feature type="compositionally biased region" description="Low complexity" evidence="1">
    <location>
        <begin position="36"/>
        <end position="120"/>
    </location>
</feature>
<feature type="signal peptide" evidence="2">
    <location>
        <begin position="1"/>
        <end position="23"/>
    </location>
</feature>
<dbReference type="STRING" id="54.SAMN02745121_04889"/>
<protein>
    <submittedName>
        <fullName evidence="3">Uncharacterized protein</fullName>
    </submittedName>
</protein>
<dbReference type="Proteomes" id="UP000199400">
    <property type="component" value="Unassembled WGS sequence"/>
</dbReference>
<keyword evidence="4" id="KW-1185">Reference proteome</keyword>
<evidence type="ECO:0000313" key="3">
    <source>
        <dbReference type="EMBL" id="SFE61822.1"/>
    </source>
</evidence>
<sequence>MRRAARTRRCRAVLGLVWSAGLAAGCADDTTAGTMSMSGTEGTTATTDAPTSTDSPTSTPTTDTPTTTHPVTSTDSSTTEPPTTTVAPTTTDSTTSTTGDTDSTTTSTSTSTTDTGTTGDPVAGRSVTQTVNSGTVATSPNFRMVFTLGQPTQNQGIYTSDNFRLQGGLIGANGNPP</sequence>
<keyword evidence="2" id="KW-0732">Signal</keyword>
<evidence type="ECO:0000256" key="1">
    <source>
        <dbReference type="SAM" id="MobiDB-lite"/>
    </source>
</evidence>
<evidence type="ECO:0000313" key="4">
    <source>
        <dbReference type="Proteomes" id="UP000199400"/>
    </source>
</evidence>
<dbReference type="AlphaFoldDB" id="A0A1I2C0W0"/>
<name>A0A1I2C0W0_9BACT</name>
<feature type="region of interest" description="Disordered" evidence="1">
    <location>
        <begin position="36"/>
        <end position="126"/>
    </location>
</feature>
<organism evidence="3 4">
    <name type="scientific">Nannocystis exedens</name>
    <dbReference type="NCBI Taxonomy" id="54"/>
    <lineage>
        <taxon>Bacteria</taxon>
        <taxon>Pseudomonadati</taxon>
        <taxon>Myxococcota</taxon>
        <taxon>Polyangia</taxon>
        <taxon>Nannocystales</taxon>
        <taxon>Nannocystaceae</taxon>
        <taxon>Nannocystis</taxon>
    </lineage>
</organism>
<dbReference type="PROSITE" id="PS51257">
    <property type="entry name" value="PROKAR_LIPOPROTEIN"/>
    <property type="match status" value="1"/>
</dbReference>